<dbReference type="GO" id="GO:0016052">
    <property type="term" value="P:carbohydrate catabolic process"/>
    <property type="evidence" value="ECO:0007669"/>
    <property type="project" value="TreeGrafter"/>
</dbReference>
<dbReference type="PANTHER" id="PTHR10353:SF296">
    <property type="entry name" value="6-PHOSPHO-BETA-GLUCOSIDASE"/>
    <property type="match status" value="1"/>
</dbReference>
<reference evidence="2" key="1">
    <citation type="submission" date="2017-11" db="EMBL/GenBank/DDBJ databases">
        <title>Three new genomes from thermophilic consortium.</title>
        <authorList>
            <person name="Quaggio R."/>
            <person name="Amgarten D."/>
            <person name="Setubal J.C."/>
        </authorList>
    </citation>
    <scope>NUCLEOTIDE SEQUENCE</scope>
    <source>
        <strain evidence="2">ZCTH01-B2</strain>
    </source>
</reference>
<dbReference type="Gene3D" id="3.20.20.80">
    <property type="entry name" value="Glycosidases"/>
    <property type="match status" value="1"/>
</dbReference>
<accession>A0A953IEV7</accession>
<evidence type="ECO:0000313" key="2">
    <source>
        <dbReference type="EMBL" id="MBY6278079.1"/>
    </source>
</evidence>
<sequence length="268" mass="30725">MSKPFPEGFLWGGATSAFQCEGAWNEDGKGPSVADHITAGDRQTPRRFTRELDPALYYPSHEAIDFYHRYKEDIALFAEMGFKVFRMSIAWTRLFPNGDETEPNRKGIEHYRRVFTELRSHGIEPLVTLSHFEMPYGLMKKWNGWADRRTIDCFVRYATTCFTEFKGLVKYWLTFNEINLLMHPFGSVICGGLMPREDTVVALGPRQESPEERNLRFQALHHQFVASAKAVQIGHAIDAQNRIGCMIAAMVPYPRTCDPADILAAHRF</sequence>
<dbReference type="Proteomes" id="UP000732377">
    <property type="component" value="Unassembled WGS sequence"/>
</dbReference>
<comment type="similarity">
    <text evidence="1">Belongs to the glycosyl hydrolase 1 family.</text>
</comment>
<dbReference type="AlphaFoldDB" id="A0A953IEV7"/>
<dbReference type="GO" id="GO:0008422">
    <property type="term" value="F:beta-glucosidase activity"/>
    <property type="evidence" value="ECO:0007669"/>
    <property type="project" value="TreeGrafter"/>
</dbReference>
<dbReference type="GO" id="GO:0005829">
    <property type="term" value="C:cytosol"/>
    <property type="evidence" value="ECO:0007669"/>
    <property type="project" value="TreeGrafter"/>
</dbReference>
<dbReference type="SUPFAM" id="SSF51445">
    <property type="entry name" value="(Trans)glycosidases"/>
    <property type="match status" value="1"/>
</dbReference>
<dbReference type="InterPro" id="IPR001360">
    <property type="entry name" value="Glyco_hydro_1"/>
</dbReference>
<gene>
    <name evidence="2" type="ORF">CWE10_18240</name>
</gene>
<evidence type="ECO:0000313" key="3">
    <source>
        <dbReference type="Proteomes" id="UP000732377"/>
    </source>
</evidence>
<feature type="non-terminal residue" evidence="2">
    <location>
        <position position="268"/>
    </location>
</feature>
<dbReference type="EMBL" id="PIUK01000332">
    <property type="protein sequence ID" value="MBY6278079.1"/>
    <property type="molecule type" value="Genomic_DNA"/>
</dbReference>
<organism evidence="2 3">
    <name type="scientific">Symbiobacterium thermophilum</name>
    <dbReference type="NCBI Taxonomy" id="2734"/>
    <lineage>
        <taxon>Bacteria</taxon>
        <taxon>Bacillati</taxon>
        <taxon>Bacillota</taxon>
        <taxon>Clostridia</taxon>
        <taxon>Eubacteriales</taxon>
        <taxon>Symbiobacteriaceae</taxon>
        <taxon>Symbiobacterium</taxon>
    </lineage>
</organism>
<dbReference type="InterPro" id="IPR033132">
    <property type="entry name" value="GH_1_N_CS"/>
</dbReference>
<protein>
    <submittedName>
        <fullName evidence="2">6-phospho-beta-glucosidase</fullName>
    </submittedName>
</protein>
<dbReference type="PROSITE" id="PS00653">
    <property type="entry name" value="GLYCOSYL_HYDROL_F1_2"/>
    <property type="match status" value="1"/>
</dbReference>
<proteinExistence type="inferred from homology"/>
<comment type="caution">
    <text evidence="2">The sequence shown here is derived from an EMBL/GenBank/DDBJ whole genome shotgun (WGS) entry which is preliminary data.</text>
</comment>
<evidence type="ECO:0000256" key="1">
    <source>
        <dbReference type="RuleBase" id="RU003690"/>
    </source>
</evidence>
<name>A0A953IEV7_SYMTR</name>
<dbReference type="Pfam" id="PF00232">
    <property type="entry name" value="Glyco_hydro_1"/>
    <property type="match status" value="1"/>
</dbReference>
<dbReference type="InterPro" id="IPR017853">
    <property type="entry name" value="GH"/>
</dbReference>
<dbReference type="PANTHER" id="PTHR10353">
    <property type="entry name" value="GLYCOSYL HYDROLASE"/>
    <property type="match status" value="1"/>
</dbReference>
<dbReference type="RefSeq" id="WP_273381538.1">
    <property type="nucleotide sequence ID" value="NZ_PIUK01000332.1"/>
</dbReference>